<comment type="caution">
    <text evidence="1">The sequence shown here is derived from an EMBL/GenBank/DDBJ whole genome shotgun (WGS) entry which is preliminary data.</text>
</comment>
<dbReference type="Proteomes" id="UP000299084">
    <property type="component" value="Unassembled WGS sequence"/>
</dbReference>
<evidence type="ECO:0000313" key="1">
    <source>
        <dbReference type="EMBL" id="KAB1274888.1"/>
    </source>
</evidence>
<reference evidence="1 2" key="1">
    <citation type="journal article" date="2019" name="Mol. Ecol. Resour.">
        <title>Improving Illumina assemblies with Hi-C and long reads: an example with the North African dromedary.</title>
        <authorList>
            <person name="Elbers J.P."/>
            <person name="Rogers M.F."/>
            <person name="Perelman P.L."/>
            <person name="Proskuryakova A.A."/>
            <person name="Serdyukova N.A."/>
            <person name="Johnson W.E."/>
            <person name="Horin P."/>
            <person name="Corander J."/>
            <person name="Murphy D."/>
            <person name="Burger P.A."/>
        </authorList>
    </citation>
    <scope>NUCLEOTIDE SEQUENCE [LARGE SCALE GENOMIC DNA]</scope>
    <source>
        <strain evidence="1">Drom800</strain>
        <tissue evidence="1">Blood</tissue>
    </source>
</reference>
<dbReference type="EMBL" id="JWIN03000009">
    <property type="protein sequence ID" value="KAB1274888.1"/>
    <property type="molecule type" value="Genomic_DNA"/>
</dbReference>
<sequence length="102" mass="11156">MGVIPEGVLQRPWLEGWTRENPEHIAGLPVHAQSVPAGQRVGSSSSKPGIGTKVFSALSPDLREAPRAEELYGTTLYDSQLFVFVLHREVAEQPCTEVAFNL</sequence>
<proteinExistence type="predicted"/>
<gene>
    <name evidence="1" type="ORF">Cadr_000011442</name>
</gene>
<evidence type="ECO:0000313" key="2">
    <source>
        <dbReference type="Proteomes" id="UP000299084"/>
    </source>
</evidence>
<organism evidence="1 2">
    <name type="scientific">Camelus dromedarius</name>
    <name type="common">Dromedary</name>
    <name type="synonym">Arabian camel</name>
    <dbReference type="NCBI Taxonomy" id="9838"/>
    <lineage>
        <taxon>Eukaryota</taxon>
        <taxon>Metazoa</taxon>
        <taxon>Chordata</taxon>
        <taxon>Craniata</taxon>
        <taxon>Vertebrata</taxon>
        <taxon>Euteleostomi</taxon>
        <taxon>Mammalia</taxon>
        <taxon>Eutheria</taxon>
        <taxon>Laurasiatheria</taxon>
        <taxon>Artiodactyla</taxon>
        <taxon>Tylopoda</taxon>
        <taxon>Camelidae</taxon>
        <taxon>Camelus</taxon>
    </lineage>
</organism>
<keyword evidence="2" id="KW-1185">Reference proteome</keyword>
<dbReference type="AlphaFoldDB" id="A0A5N4DUP7"/>
<accession>A0A5N4DUP7</accession>
<name>A0A5N4DUP7_CAMDR</name>
<protein>
    <submittedName>
        <fullName evidence="1">Uncharacterized protein</fullName>
    </submittedName>
</protein>